<dbReference type="PANTHER" id="PTHR23402">
    <property type="entry name" value="PROTEASE FAMILY C15 PYROGLUTAMYL-PEPTIDASE I-RELATED"/>
    <property type="match status" value="1"/>
</dbReference>
<evidence type="ECO:0000313" key="7">
    <source>
        <dbReference type="EMBL" id="WGH92631.1"/>
    </source>
</evidence>
<evidence type="ECO:0000256" key="6">
    <source>
        <dbReference type="PROSITE-ProRule" id="PRU10077"/>
    </source>
</evidence>
<dbReference type="InterPro" id="IPR000816">
    <property type="entry name" value="Peptidase_C15"/>
</dbReference>
<comment type="catalytic activity">
    <reaction evidence="6">
        <text>Release of an N-terminal pyroglutamyl group from a polypeptide, the second amino acid generally not being Pro.</text>
        <dbReference type="EC" id="3.4.19.3"/>
    </reaction>
</comment>
<dbReference type="PROSITE" id="PS01334">
    <property type="entry name" value="PYRASE_CYS"/>
    <property type="match status" value="1"/>
</dbReference>
<protein>
    <recommendedName>
        <fullName evidence="6">Pyroglutamyl-peptidase I</fullName>
        <ecNumber evidence="6">3.4.19.3</ecNumber>
    </recommendedName>
</protein>
<feature type="active site" evidence="6">
    <location>
        <position position="142"/>
    </location>
</feature>
<comment type="similarity">
    <text evidence="1">Belongs to the peptidase C15 family.</text>
</comment>
<dbReference type="RefSeq" id="WP_110100862.1">
    <property type="nucleotide sequence ID" value="NZ_CP122561.1"/>
</dbReference>
<evidence type="ECO:0000256" key="5">
    <source>
        <dbReference type="ARBA" id="ARBA00022807"/>
    </source>
</evidence>
<gene>
    <name evidence="7" type="ORF">QDX21_10035</name>
</gene>
<evidence type="ECO:0000256" key="4">
    <source>
        <dbReference type="ARBA" id="ARBA00022801"/>
    </source>
</evidence>
<dbReference type="EMBL" id="CP122566">
    <property type="protein sequence ID" value="WGH92631.1"/>
    <property type="molecule type" value="Genomic_DNA"/>
</dbReference>
<reference evidence="7 8" key="1">
    <citation type="submission" date="2023-03" db="EMBL/GenBank/DDBJ databases">
        <title>Complete genome sequences of several Auritidibacter ignavus strains isolated from ear infections.</title>
        <authorList>
            <person name="Baehr T."/>
            <person name="Baumhoegger A.M."/>
        </authorList>
    </citation>
    <scope>NUCLEOTIDE SEQUENCE [LARGE SCALE GENOMIC DNA]</scope>
    <source>
        <strain evidence="7 8">BABAE-6</strain>
    </source>
</reference>
<dbReference type="PRINTS" id="PR00706">
    <property type="entry name" value="PYROGLUPTASE"/>
</dbReference>
<proteinExistence type="inferred from homology"/>
<keyword evidence="8" id="KW-1185">Reference proteome</keyword>
<dbReference type="EC" id="3.4.19.3" evidence="6"/>
<dbReference type="GO" id="GO:0016920">
    <property type="term" value="F:pyroglutamyl-peptidase activity"/>
    <property type="evidence" value="ECO:0007669"/>
    <property type="project" value="UniProtKB-EC"/>
</dbReference>
<dbReference type="Gene3D" id="3.40.630.20">
    <property type="entry name" value="Peptidase C15, pyroglutamyl peptidase I-like"/>
    <property type="match status" value="1"/>
</dbReference>
<dbReference type="GeneID" id="83696189"/>
<dbReference type="GO" id="GO:0006508">
    <property type="term" value="P:proteolysis"/>
    <property type="evidence" value="ECO:0007669"/>
    <property type="project" value="UniProtKB-KW"/>
</dbReference>
<dbReference type="InterPro" id="IPR033694">
    <property type="entry name" value="PGPEP1_Cys_AS"/>
</dbReference>
<dbReference type="InterPro" id="IPR036440">
    <property type="entry name" value="Peptidase_C15-like_sf"/>
</dbReference>
<keyword evidence="5" id="KW-0788">Thiol protease</keyword>
<dbReference type="Pfam" id="PF01470">
    <property type="entry name" value="Peptidase_C15"/>
    <property type="match status" value="1"/>
</dbReference>
<sequence>MTRVLVSGFEPFDTMTDNPSWEVAHKVSQADISPEVHAVCLPVEFGTAARQLLDQVDSIRPDLIIAVGLAAGTETIRLERVGLNLRDARIPDNAGFQPVDQPIDPHGPAAVFSTLRLKAAHSRMRAIDLPVQLSLSAGSFVCNEVLYSLLSAVTQWPAPVPAGFVHVPYLPDPTVPATIDQAVVALQILIDESLRPEPDEPLIGGALY</sequence>
<dbReference type="PANTHER" id="PTHR23402:SF1">
    <property type="entry name" value="PYROGLUTAMYL-PEPTIDASE I"/>
    <property type="match status" value="1"/>
</dbReference>
<evidence type="ECO:0000256" key="2">
    <source>
        <dbReference type="ARBA" id="ARBA00022490"/>
    </source>
</evidence>
<keyword evidence="4" id="KW-0378">Hydrolase</keyword>
<keyword evidence="2" id="KW-0963">Cytoplasm</keyword>
<dbReference type="InterPro" id="IPR016125">
    <property type="entry name" value="Peptidase_C15-like"/>
</dbReference>
<accession>A0AAJ6AFZ8</accession>
<dbReference type="SUPFAM" id="SSF53182">
    <property type="entry name" value="Pyrrolidone carboxyl peptidase (pyroglutamate aminopeptidase)"/>
    <property type="match status" value="1"/>
</dbReference>
<dbReference type="PIRSF" id="PIRSF015592">
    <property type="entry name" value="Prld-crbxl_pptds"/>
    <property type="match status" value="1"/>
</dbReference>
<evidence type="ECO:0000313" key="8">
    <source>
        <dbReference type="Proteomes" id="UP001224674"/>
    </source>
</evidence>
<organism evidence="7 8">
    <name type="scientific">Auritidibacter ignavus</name>
    <dbReference type="NCBI Taxonomy" id="678932"/>
    <lineage>
        <taxon>Bacteria</taxon>
        <taxon>Bacillati</taxon>
        <taxon>Actinomycetota</taxon>
        <taxon>Actinomycetes</taxon>
        <taxon>Micrococcales</taxon>
        <taxon>Micrococcaceae</taxon>
        <taxon>Auritidibacter</taxon>
    </lineage>
</organism>
<name>A0AAJ6AFZ8_9MICC</name>
<dbReference type="Proteomes" id="UP001224674">
    <property type="component" value="Chromosome"/>
</dbReference>
<keyword evidence="3" id="KW-0645">Protease</keyword>
<dbReference type="CDD" id="cd00501">
    <property type="entry name" value="Peptidase_C15"/>
    <property type="match status" value="1"/>
</dbReference>
<evidence type="ECO:0000256" key="3">
    <source>
        <dbReference type="ARBA" id="ARBA00022670"/>
    </source>
</evidence>
<dbReference type="GO" id="GO:0005829">
    <property type="term" value="C:cytosol"/>
    <property type="evidence" value="ECO:0007669"/>
    <property type="project" value="InterPro"/>
</dbReference>
<dbReference type="AlphaFoldDB" id="A0AAJ6AFZ8"/>
<evidence type="ECO:0000256" key="1">
    <source>
        <dbReference type="ARBA" id="ARBA00006641"/>
    </source>
</evidence>